<name>A0A381XAK7_9ZZZZ</name>
<evidence type="ECO:0000313" key="1">
    <source>
        <dbReference type="EMBL" id="SVA61764.1"/>
    </source>
</evidence>
<sequence>INFVNIAYMIAQSLGLDRGEW</sequence>
<organism evidence="1">
    <name type="scientific">marine metagenome</name>
    <dbReference type="NCBI Taxonomy" id="408172"/>
    <lineage>
        <taxon>unclassified sequences</taxon>
        <taxon>metagenomes</taxon>
        <taxon>ecological metagenomes</taxon>
    </lineage>
</organism>
<accession>A0A381XAK7</accession>
<proteinExistence type="predicted"/>
<dbReference type="AlphaFoldDB" id="A0A381XAK7"/>
<feature type="non-terminal residue" evidence="1">
    <location>
        <position position="1"/>
    </location>
</feature>
<protein>
    <submittedName>
        <fullName evidence="1">Uncharacterized protein</fullName>
    </submittedName>
</protein>
<reference evidence="1" key="1">
    <citation type="submission" date="2018-05" db="EMBL/GenBank/DDBJ databases">
        <authorList>
            <person name="Lanie J.A."/>
            <person name="Ng W.-L."/>
            <person name="Kazmierczak K.M."/>
            <person name="Andrzejewski T.M."/>
            <person name="Davidsen T.M."/>
            <person name="Wayne K.J."/>
            <person name="Tettelin H."/>
            <person name="Glass J.I."/>
            <person name="Rusch D."/>
            <person name="Podicherti R."/>
            <person name="Tsui H.-C.T."/>
            <person name="Winkler M.E."/>
        </authorList>
    </citation>
    <scope>NUCLEOTIDE SEQUENCE</scope>
</reference>
<gene>
    <name evidence="1" type="ORF">METZ01_LOCUS114618</name>
</gene>
<dbReference type="EMBL" id="UINC01014490">
    <property type="protein sequence ID" value="SVA61764.1"/>
    <property type="molecule type" value="Genomic_DNA"/>
</dbReference>